<evidence type="ECO:0000313" key="5">
    <source>
        <dbReference type="Proteomes" id="UP001222275"/>
    </source>
</evidence>
<dbReference type="EMBL" id="CP102381">
    <property type="protein sequence ID" value="WEJ61785.1"/>
    <property type="molecule type" value="Genomic_DNA"/>
</dbReference>
<dbReference type="Gene3D" id="3.40.50.720">
    <property type="entry name" value="NAD(P)-binding Rossmann-like Domain"/>
    <property type="match status" value="1"/>
</dbReference>
<reference evidence="4 5" key="1">
    <citation type="submission" date="2022-06" db="EMBL/GenBank/DDBJ databases">
        <title>Thiomicrohabdus sp. nov, an obligately chemolithoautotrophic, sulfur-oxidizing bacterium isolated from beach of Guanyin Mountain. Amoy.</title>
        <authorList>
            <person name="Zhu H."/>
        </authorList>
    </citation>
    <scope>NUCLEOTIDE SEQUENCE [LARGE SCALE GENOMIC DNA]</scope>
    <source>
        <strain evidence="4 5">XGS-01</strain>
    </source>
</reference>
<dbReference type="InterPro" id="IPR002347">
    <property type="entry name" value="SDR_fam"/>
</dbReference>
<dbReference type="PANTHER" id="PTHR42901">
    <property type="entry name" value="ALCOHOL DEHYDROGENASE"/>
    <property type="match status" value="1"/>
</dbReference>
<gene>
    <name evidence="4" type="ORF">NR989_07130</name>
</gene>
<keyword evidence="5" id="KW-1185">Reference proteome</keyword>
<organism evidence="4 5">
    <name type="scientific">Thiomicrorhabdus lithotrophica</name>
    <dbReference type="NCBI Taxonomy" id="2949997"/>
    <lineage>
        <taxon>Bacteria</taxon>
        <taxon>Pseudomonadati</taxon>
        <taxon>Pseudomonadota</taxon>
        <taxon>Gammaproteobacteria</taxon>
        <taxon>Thiotrichales</taxon>
        <taxon>Piscirickettsiaceae</taxon>
        <taxon>Thiomicrorhabdus</taxon>
    </lineage>
</organism>
<dbReference type="InterPro" id="IPR036291">
    <property type="entry name" value="NAD(P)-bd_dom_sf"/>
</dbReference>
<accession>A0ABY8CAR9</accession>
<sequence length="254" mass="27904">MKQQTALITGASTGIGKATAQKLATEGVKLILLARREPLLKALQNELLNLTECHIISCDINDHETLMAELQNLPESFKEIDILINNAGLALGLNPAHETDWLDWQTMIQTNCLSLAFLTRQILPGLVERNHGHIINIGSIAGSYAYKGANVYGATKAFVEQFSSNLRSDLLGSAIRVTNVEPGMLNESEFSLVRFKGNENRANDVYQGLTPLNSEDVAETIRWILAQPSHVNINRIEIMPVHQALAGPTTIKNL</sequence>
<dbReference type="PRINTS" id="PR00080">
    <property type="entry name" value="SDRFAMILY"/>
</dbReference>
<dbReference type="PROSITE" id="PS00061">
    <property type="entry name" value="ADH_SHORT"/>
    <property type="match status" value="1"/>
</dbReference>
<dbReference type="RefSeq" id="WP_275594044.1">
    <property type="nucleotide sequence ID" value="NZ_CP102381.1"/>
</dbReference>
<dbReference type="Pfam" id="PF00106">
    <property type="entry name" value="adh_short"/>
    <property type="match status" value="1"/>
</dbReference>
<dbReference type="Proteomes" id="UP001222275">
    <property type="component" value="Chromosome"/>
</dbReference>
<evidence type="ECO:0000313" key="4">
    <source>
        <dbReference type="EMBL" id="WEJ61785.1"/>
    </source>
</evidence>
<dbReference type="PRINTS" id="PR00081">
    <property type="entry name" value="GDHRDH"/>
</dbReference>
<dbReference type="SUPFAM" id="SSF51735">
    <property type="entry name" value="NAD(P)-binding Rossmann-fold domains"/>
    <property type="match status" value="1"/>
</dbReference>
<dbReference type="InterPro" id="IPR020904">
    <property type="entry name" value="Sc_DH/Rdtase_CS"/>
</dbReference>
<protein>
    <submittedName>
        <fullName evidence="4">SDR family NAD(P)-dependent oxidoreductase</fullName>
    </submittedName>
</protein>
<keyword evidence="2" id="KW-0560">Oxidoreductase</keyword>
<evidence type="ECO:0000256" key="2">
    <source>
        <dbReference type="ARBA" id="ARBA00023002"/>
    </source>
</evidence>
<evidence type="ECO:0000256" key="3">
    <source>
        <dbReference type="RuleBase" id="RU000363"/>
    </source>
</evidence>
<name>A0ABY8CAR9_9GAMM</name>
<dbReference type="PANTHER" id="PTHR42901:SF1">
    <property type="entry name" value="ALCOHOL DEHYDROGENASE"/>
    <property type="match status" value="1"/>
</dbReference>
<comment type="similarity">
    <text evidence="1 3">Belongs to the short-chain dehydrogenases/reductases (SDR) family.</text>
</comment>
<evidence type="ECO:0000256" key="1">
    <source>
        <dbReference type="ARBA" id="ARBA00006484"/>
    </source>
</evidence>
<proteinExistence type="inferred from homology"/>